<dbReference type="PANTHER" id="PTHR47514:SF2">
    <property type="entry name" value="TRANSKETOLASE"/>
    <property type="match status" value="1"/>
</dbReference>
<dbReference type="CDD" id="cd02012">
    <property type="entry name" value="TPP_TK"/>
    <property type="match status" value="1"/>
</dbReference>
<sequence length="260" mass="28190">MLAPAKIRQDMVRMIAKSNGFHIAPNLSTIEIIYTLFFRVMNIDPTEPDAPDRDRFLLSKGHCAAAAYTVMAARGFFDAAALQEYNLEGSPFPSIADSNSAAGLEMSSGSIGRGPSVGLGMALVAKREEMPFHTYVLIGDGECQEGSIWEAVMLAPGLGLDNLTVIVDNNGLQGSSTIADVMDARNYAERFSAFGWEAHDVEGHDIDALEEALRAPQSGPKAVIAHTVKGKGLSMMEHEVGWHYRALTFSELVTAMRELR</sequence>
<organism evidence="2 3">
    <name type="scientific">Streptomyces silvisoli</name>
    <dbReference type="NCBI Taxonomy" id="3034235"/>
    <lineage>
        <taxon>Bacteria</taxon>
        <taxon>Bacillati</taxon>
        <taxon>Actinomycetota</taxon>
        <taxon>Actinomycetes</taxon>
        <taxon>Kitasatosporales</taxon>
        <taxon>Streptomycetaceae</taxon>
        <taxon>Streptomyces</taxon>
    </lineage>
</organism>
<evidence type="ECO:0000259" key="1">
    <source>
        <dbReference type="Pfam" id="PF00456"/>
    </source>
</evidence>
<evidence type="ECO:0000313" key="2">
    <source>
        <dbReference type="EMBL" id="MDF3290302.1"/>
    </source>
</evidence>
<reference evidence="2 3" key="1">
    <citation type="submission" date="2023-03" db="EMBL/GenBank/DDBJ databases">
        <title>Draft genome sequence of Streptomyces sp. RB6PN23 isolated from peat swamp forest in Thailand.</title>
        <authorList>
            <person name="Klaysubun C."/>
            <person name="Duangmal K."/>
        </authorList>
    </citation>
    <scope>NUCLEOTIDE SEQUENCE [LARGE SCALE GENOMIC DNA]</scope>
    <source>
        <strain evidence="2 3">RB6PN23</strain>
    </source>
</reference>
<gene>
    <name evidence="2" type="ORF">P3G67_13815</name>
</gene>
<protein>
    <submittedName>
        <fullName evidence="2">Transketolase</fullName>
    </submittedName>
</protein>
<name>A0ABT5ZKH4_9ACTN</name>
<dbReference type="PANTHER" id="PTHR47514">
    <property type="entry name" value="TRANSKETOLASE N-TERMINAL SECTION-RELATED"/>
    <property type="match status" value="1"/>
</dbReference>
<dbReference type="Gene3D" id="3.40.50.970">
    <property type="match status" value="1"/>
</dbReference>
<keyword evidence="3" id="KW-1185">Reference proteome</keyword>
<dbReference type="Proteomes" id="UP001216579">
    <property type="component" value="Unassembled WGS sequence"/>
</dbReference>
<comment type="caution">
    <text evidence="2">The sequence shown here is derived from an EMBL/GenBank/DDBJ whole genome shotgun (WGS) entry which is preliminary data.</text>
</comment>
<dbReference type="Pfam" id="PF00456">
    <property type="entry name" value="Transketolase_N"/>
    <property type="match status" value="1"/>
</dbReference>
<dbReference type="InterPro" id="IPR005474">
    <property type="entry name" value="Transketolase_N"/>
</dbReference>
<evidence type="ECO:0000313" key="3">
    <source>
        <dbReference type="Proteomes" id="UP001216579"/>
    </source>
</evidence>
<dbReference type="RefSeq" id="WP_276093739.1">
    <property type="nucleotide sequence ID" value="NZ_JARJBC010000007.1"/>
</dbReference>
<proteinExistence type="predicted"/>
<dbReference type="SUPFAM" id="SSF52518">
    <property type="entry name" value="Thiamin diphosphate-binding fold (THDP-binding)"/>
    <property type="match status" value="1"/>
</dbReference>
<accession>A0ABT5ZKH4</accession>
<dbReference type="InterPro" id="IPR029061">
    <property type="entry name" value="THDP-binding"/>
</dbReference>
<dbReference type="EMBL" id="JARJBC010000007">
    <property type="protein sequence ID" value="MDF3290302.1"/>
    <property type="molecule type" value="Genomic_DNA"/>
</dbReference>
<feature type="domain" description="Transketolase N-terminal" evidence="1">
    <location>
        <begin position="7"/>
        <end position="251"/>
    </location>
</feature>